<evidence type="ECO:0000259" key="22">
    <source>
        <dbReference type="PROSITE" id="PS50290"/>
    </source>
</evidence>
<keyword evidence="26" id="KW-1185">Reference proteome</keyword>
<evidence type="ECO:0000256" key="20">
    <source>
        <dbReference type="RuleBase" id="RU365027"/>
    </source>
</evidence>
<evidence type="ECO:0000256" key="11">
    <source>
        <dbReference type="ARBA" id="ARBA00022763"/>
    </source>
</evidence>
<evidence type="ECO:0000313" key="25">
    <source>
        <dbReference type="EMBL" id="KAF2204143.1"/>
    </source>
</evidence>
<dbReference type="InterPro" id="IPR000403">
    <property type="entry name" value="PI3/4_kinase_cat_dom"/>
</dbReference>
<keyword evidence="15 20" id="KW-0779">Telomere</keyword>
<dbReference type="GO" id="GO:0004674">
    <property type="term" value="F:protein serine/threonine kinase activity"/>
    <property type="evidence" value="ECO:0007669"/>
    <property type="project" value="UniProtKB-KW"/>
</dbReference>
<evidence type="ECO:0000256" key="1">
    <source>
        <dbReference type="ARBA" id="ARBA00004123"/>
    </source>
</evidence>
<evidence type="ECO:0000256" key="4">
    <source>
        <dbReference type="ARBA" id="ARBA00011370"/>
    </source>
</evidence>
<comment type="caution">
    <text evidence="25">The sequence shown here is derived from an EMBL/GenBank/DDBJ whole genome shotgun (WGS) entry which is preliminary data.</text>
</comment>
<dbReference type="GO" id="GO:0005634">
    <property type="term" value="C:nucleus"/>
    <property type="evidence" value="ECO:0007669"/>
    <property type="project" value="UniProtKB-SubCell"/>
</dbReference>
<dbReference type="InterPro" id="IPR038980">
    <property type="entry name" value="ATM_plant"/>
</dbReference>
<feature type="domain" description="PI3K/PI4K catalytic" evidence="22">
    <location>
        <begin position="2585"/>
        <end position="2894"/>
    </location>
</feature>
<dbReference type="EMBL" id="ML993883">
    <property type="protein sequence ID" value="KAF2204143.1"/>
    <property type="molecule type" value="Genomic_DNA"/>
</dbReference>
<keyword evidence="11 20" id="KW-0227">DNA damage</keyword>
<evidence type="ECO:0000256" key="19">
    <source>
        <dbReference type="ARBA" id="ARBA00048679"/>
    </source>
</evidence>
<evidence type="ECO:0000256" key="9">
    <source>
        <dbReference type="ARBA" id="ARBA00022679"/>
    </source>
</evidence>
<keyword evidence="16 20" id="KW-0539">Nucleus</keyword>
<dbReference type="InterPro" id="IPR011009">
    <property type="entry name" value="Kinase-like_dom_sf"/>
</dbReference>
<evidence type="ECO:0000256" key="16">
    <source>
        <dbReference type="ARBA" id="ARBA00023242"/>
    </source>
</evidence>
<keyword evidence="12 20" id="KW-0418">Kinase</keyword>
<feature type="domain" description="FATC" evidence="24">
    <location>
        <begin position="2930"/>
        <end position="2962"/>
    </location>
</feature>
<dbReference type="InterPro" id="IPR021668">
    <property type="entry name" value="TAN"/>
</dbReference>
<dbReference type="CDD" id="cd05171">
    <property type="entry name" value="PIKKc_ATM"/>
    <property type="match status" value="1"/>
</dbReference>
<keyword evidence="13 20" id="KW-0067">ATP-binding</keyword>
<dbReference type="InterPro" id="IPR018936">
    <property type="entry name" value="PI3/4_kinase_CS"/>
</dbReference>
<feature type="domain" description="FAT" evidence="23">
    <location>
        <begin position="1869"/>
        <end position="2474"/>
    </location>
</feature>
<name>A0A9P4MYD0_9PLEO</name>
<feature type="compositionally biased region" description="Basic and acidic residues" evidence="21">
    <location>
        <begin position="2865"/>
        <end position="2878"/>
    </location>
</feature>
<gene>
    <name evidence="25" type="ORF">GQ43DRAFT_201223</name>
</gene>
<sequence length="2962" mass="332896">MGVTSIQDAKVLIQSSKSSDRTTGLKDLIHVLKHNRGNRELDKLGNREWFALCDSIFKCTEVEKAVWLRSKAKIAKSPTNLILSATALRSTINAGVRTLKTGTVEAVLAHILTTLPLESNSALAEPLLEDLTKALRALLEYQPHVERLKTENWEVVVEFCVNSLSILFDQSTMNWESSFRGTGRSSSRARTPLDILDDTPITNSRGSNVNSRRIPTGLVHTAEDFVACLQLLVKPSNAPLLGKADVLLSSLVEFLHKKIGRGYSAALATINSVLARATLHSVQLTKRTIKGLLPLINSYWSDVVLRDELMITLMYTEAHISSIIGSRHEDTAVSDLEALMETIYGDYRKRQETAALQYLEDDHLSFRNLGTLGKEYHPLSTYAFSLGSANPRCESLWATVSVIAHFSSMLDSRKRLIPQGREDGDEVAIKRLRITHYFQEYLRHLSEPRSNAKRAALQVIAFMAQEGPLDEDDLQQMLERLTPYIADENPVHSTWAMIGLTAAAFQTTSKSPSLLPYWVSAWQSASRAIASVSSSRTACHLMGVLLRLEIVPFSAVSDIVQAMLLSVEISGPALLTESSASLLATLIRERTSENPTYFNQTADRVLYWLLSKWTPSLFPDRAYSAQNAHHCNARDVLGVLSACLDRPMPPFRASSFVVLGPVAQACRHISNYKDLLYYLLLLDDRKDFRIEPTEVLTLDSTASGHRPGSLEGKILDFCFSETEKIKQRWKEWSRENDHAITSDMMRVITNFCIVVSAISYPVYSGNMRLARLVPALDSFTESFAKFLSQAEQYKVDAVLEVCVQNLPSVSHLESLNQRVFKEAGMFSLATELSKVLCNKKSSTESFYTEEDDFMDIDGAPNSQLAGSSPNPENEVPRHDLLAQTDGPSLRLSCSAYLHLISSLPESTHDGSGSNELPSTFIEHLVSMPEPDLLHCRQFIKDLFAGSFEIPKIACLDLFTRIQEGLMDPRARDYNTSEVTHCMMVEILVGTTPVWSSPSTDSDSLELYEYAQDFYDYYVKQMEKDVRRSPNLQRAIADFLIQLLKYDPLFAQSSKGPSVRTSLFSIFTQGEITAQYNIAQYLPNIFEDFVLSKHESIFEDIRASLPNKIEWIEGIALRILVLSRLASRWYTLLRVGVYCIFETAGLIEEAISHAKWCLLDVAKARRLESPRVLFKLFAPQIIYSWVTKGETEGDRPFADIPFSIFQYGSLADLLRDIESEAFGQAVMLGRKKEVEFLALTLELTASDALKRNFAKAAAYTISFDTCKGSARDRSIPSNARLLSSLIGEDQYSILMQEHFPKVLGIILQTMANEEKVEKAVSKRPAFGATAKALAEMNNISHSSLDLPLDIQPCFSAFYLFDQLDRLCRRARQNASDFWTASQYTFVMRMLLDRIHPALGPLYARSVIRKIRILVALAGEVAYKDYPLQMTLQSLRPFLTDVLCSEDTLGVMQYLFTHGSIYLGNELSFVAGIGLSILISTRVFLGASQESTTQESQHVATKDKAQIFHTWFVRYLDSYAKSLVPGKPFGKSSIKAFQSITTAASRVRTEGNSLKGSDESRLLLELLEDVRSRRKLLNPQSREVAFSLLCQNFQPAPSSRDDVLGSDADVFDYAPQVLQSCQRANVGDGYLLWAARVLGRAFAARGEIKRISQRSRLYPSRSQNNKDSPGWFSRGAIVQKLLDLRLSDDRREVGLAEESIRLILSRISEEEGAELAQIVPVHIAEALNFAIVDEVDQNSVLHESLEQAASATPRKEVSKWVRDLALSLCHVSSGDSILGSISKILQGIDRLAKDMFPYILHLVLLQDIGSRQDVRKTMSSTYSSWFQDCDLVKAPYVKILLDSILYLRTQNVPKENTRADRDKWLELDFLEASQAATACGMYKSALLFAETYAGQSATVSSFRRTSTMAPAPKLPTNLQISIYKNLDEPDSFYGVEQGASLSSVLERLDYESDGVKSLLFRGARMDSQMRQLNTIAPADSRGTVRSLIMLNMNSITQSLLSNDQFRNFGDDVVDSTLRTARKLGQWDIRAPEGNHTESSTLFKAFQGLHYASDIFGARKQLDRQFLATMKTISQTDKFSNPTRVPLRTLAVLNEADEVISSSPGELIEIWENMKARKRWMLAEEFDDVRVLLSCRETLFSVVSTNSGLLDSLRAPTGTVRQLEVNALVSSSNIYQKHGALQDSLASVTYLSDLVPRCKSIGLDIEAIAQHEVASILWEQGEAETSIRMRQHLIDKRKDDSQIPDATLPVLLAKLGHHLAEARLEQPESIIKQYLEPAIKELKGQTQGRDPGQVFHEYALFCDKQLQNPDAVEDLTRMKILMDRKRQEAAEFKRVGTAEKNKHILENHRRAYRRAMEWYKLDKAEYDRLHANRENFLKKCLENYLLSLQASDEYNNDVLRVFSLWLEYADTSLANDAVGKYLSKVPSGKFALLMNQLSSRLQNETTAFQRLLSDLVFRICTEHPYHSMHHIFAMQNNKLSSRDDALRSKDESAKSRQQAAAAIAHRLATDKRARDYWGIISQSDEIYHNLAMAKNDQTKMGRDIALDKFPESKVLLIKIPRLEVPPATLTMEIRPNCDYTDVPKITGFKPRMSIANGLSAPKIISAIGSDGNYYKQLFKSGNDDLRQDAIMEQVFDQVSHLLKNHTATRLRNLGIRTYKVLPLSARSGLMEFVPNTIPLHSYLMPAHEHYYPNDWKQDKCRKEITNCSQDSQAKRVKVWQQVAANFHPVMRYFFIERFEDPDEWFEKRLAYTRSTAAISILGHVLGLGDRHCHNILLDEKSGEVVHIDLGVAFEAGRLLPVPEVVPFRLTRDLVDAMGYTKTEGVFRRCCEFAMDTLREERDSIMTLLNVLRYDPLVTWSLPPTKAKRMQEGKETENEEGRAGPNTGTTGTATTAAAAVIAQDEIDGDSVKKREEQAGEAGRALGVVEKKLSKTLSTRATVNELIQAATDEKNLAVLYSGWASYA</sequence>
<evidence type="ECO:0000259" key="23">
    <source>
        <dbReference type="PROSITE" id="PS51189"/>
    </source>
</evidence>
<keyword evidence="14 20" id="KW-0156">Chromatin regulator</keyword>
<accession>A0A9P4MYD0</accession>
<dbReference type="GO" id="GO:0006281">
    <property type="term" value="P:DNA repair"/>
    <property type="evidence" value="ECO:0007669"/>
    <property type="project" value="InterPro"/>
</dbReference>
<evidence type="ECO:0000256" key="15">
    <source>
        <dbReference type="ARBA" id="ARBA00022895"/>
    </source>
</evidence>
<dbReference type="InterPro" id="IPR044107">
    <property type="entry name" value="PIKKc_ATM"/>
</dbReference>
<evidence type="ECO:0000256" key="14">
    <source>
        <dbReference type="ARBA" id="ARBA00022853"/>
    </source>
</evidence>
<evidence type="ECO:0000256" key="6">
    <source>
        <dbReference type="ARBA" id="ARBA00014619"/>
    </source>
</evidence>
<dbReference type="PROSITE" id="PS51189">
    <property type="entry name" value="FAT"/>
    <property type="match status" value="1"/>
</dbReference>
<evidence type="ECO:0000256" key="3">
    <source>
        <dbReference type="ARBA" id="ARBA00010769"/>
    </source>
</evidence>
<comment type="catalytic activity">
    <reaction evidence="18 20">
        <text>L-threonyl-[protein] + ATP = O-phospho-L-threonyl-[protein] + ADP + H(+)</text>
        <dbReference type="Rhea" id="RHEA:46608"/>
        <dbReference type="Rhea" id="RHEA-COMP:11060"/>
        <dbReference type="Rhea" id="RHEA-COMP:11605"/>
        <dbReference type="ChEBI" id="CHEBI:15378"/>
        <dbReference type="ChEBI" id="CHEBI:30013"/>
        <dbReference type="ChEBI" id="CHEBI:30616"/>
        <dbReference type="ChEBI" id="CHEBI:61977"/>
        <dbReference type="ChEBI" id="CHEBI:456216"/>
        <dbReference type="EC" id="2.7.11.1"/>
    </reaction>
</comment>
<evidence type="ECO:0000256" key="2">
    <source>
        <dbReference type="ARBA" id="ARBA00004574"/>
    </source>
</evidence>
<dbReference type="Gene3D" id="3.30.1010.10">
    <property type="entry name" value="Phosphatidylinositol 3-kinase Catalytic Subunit, Chain A, domain 4"/>
    <property type="match status" value="1"/>
</dbReference>
<dbReference type="PROSITE" id="PS50290">
    <property type="entry name" value="PI3_4_KINASE_3"/>
    <property type="match status" value="1"/>
</dbReference>
<evidence type="ECO:0000256" key="17">
    <source>
        <dbReference type="ARBA" id="ARBA00025079"/>
    </source>
</evidence>
<evidence type="ECO:0000256" key="18">
    <source>
        <dbReference type="ARBA" id="ARBA00047899"/>
    </source>
</evidence>
<dbReference type="GO" id="GO:0000781">
    <property type="term" value="C:chromosome, telomeric region"/>
    <property type="evidence" value="ECO:0007669"/>
    <property type="project" value="UniProtKB-SubCell"/>
</dbReference>
<evidence type="ECO:0000256" key="21">
    <source>
        <dbReference type="SAM" id="MobiDB-lite"/>
    </source>
</evidence>
<dbReference type="Pfam" id="PF02260">
    <property type="entry name" value="FATC"/>
    <property type="match status" value="1"/>
</dbReference>
<keyword evidence="9 20" id="KW-0808">Transferase</keyword>
<dbReference type="GO" id="GO:0006325">
    <property type="term" value="P:chromatin organization"/>
    <property type="evidence" value="ECO:0007669"/>
    <property type="project" value="UniProtKB-KW"/>
</dbReference>
<evidence type="ECO:0000256" key="13">
    <source>
        <dbReference type="ARBA" id="ARBA00022840"/>
    </source>
</evidence>
<evidence type="ECO:0000256" key="10">
    <source>
        <dbReference type="ARBA" id="ARBA00022741"/>
    </source>
</evidence>
<dbReference type="InterPro" id="IPR003152">
    <property type="entry name" value="FATC_dom"/>
</dbReference>
<evidence type="ECO:0000256" key="5">
    <source>
        <dbReference type="ARBA" id="ARBA00012513"/>
    </source>
</evidence>
<dbReference type="SMART" id="SM01343">
    <property type="entry name" value="FATC"/>
    <property type="match status" value="1"/>
</dbReference>
<dbReference type="InterPro" id="IPR014009">
    <property type="entry name" value="PIK_FAT"/>
</dbReference>
<dbReference type="PANTHER" id="PTHR37079:SF4">
    <property type="entry name" value="SERINE_THREONINE-PROTEIN KINASE ATM"/>
    <property type="match status" value="1"/>
</dbReference>
<comment type="similarity">
    <text evidence="3 20">Belongs to the PI3/PI4-kinase family. ATM subfamily.</text>
</comment>
<keyword evidence="8 20" id="KW-0723">Serine/threonine-protein kinase</keyword>
<dbReference type="GO" id="GO:0035556">
    <property type="term" value="P:intracellular signal transduction"/>
    <property type="evidence" value="ECO:0007669"/>
    <property type="project" value="UniProtKB-ARBA"/>
</dbReference>
<reference evidence="25" key="1">
    <citation type="journal article" date="2020" name="Stud. Mycol.">
        <title>101 Dothideomycetes genomes: a test case for predicting lifestyles and emergence of pathogens.</title>
        <authorList>
            <person name="Haridas S."/>
            <person name="Albert R."/>
            <person name="Binder M."/>
            <person name="Bloem J."/>
            <person name="Labutti K."/>
            <person name="Salamov A."/>
            <person name="Andreopoulos B."/>
            <person name="Baker S."/>
            <person name="Barry K."/>
            <person name="Bills G."/>
            <person name="Bluhm B."/>
            <person name="Cannon C."/>
            <person name="Castanera R."/>
            <person name="Culley D."/>
            <person name="Daum C."/>
            <person name="Ezra D."/>
            <person name="Gonzalez J."/>
            <person name="Henrissat B."/>
            <person name="Kuo A."/>
            <person name="Liang C."/>
            <person name="Lipzen A."/>
            <person name="Lutzoni F."/>
            <person name="Magnuson J."/>
            <person name="Mondo S."/>
            <person name="Nolan M."/>
            <person name="Ohm R."/>
            <person name="Pangilinan J."/>
            <person name="Park H.-J."/>
            <person name="Ramirez L."/>
            <person name="Alfaro M."/>
            <person name="Sun H."/>
            <person name="Tritt A."/>
            <person name="Yoshinaga Y."/>
            <person name="Zwiers L.-H."/>
            <person name="Turgeon B."/>
            <person name="Goodwin S."/>
            <person name="Spatafora J."/>
            <person name="Crous P."/>
            <person name="Grigoriev I."/>
        </authorList>
    </citation>
    <scope>NUCLEOTIDE SEQUENCE</scope>
    <source>
        <strain evidence="25">ATCC 74209</strain>
    </source>
</reference>
<dbReference type="OrthoDB" id="381190at2759"/>
<dbReference type="Proteomes" id="UP000799536">
    <property type="component" value="Unassembled WGS sequence"/>
</dbReference>
<dbReference type="PANTHER" id="PTHR37079">
    <property type="entry name" value="SERINE/THREONINE-PROTEIN KINASE ATM"/>
    <property type="match status" value="1"/>
</dbReference>
<dbReference type="Pfam" id="PF11640">
    <property type="entry name" value="TAN"/>
    <property type="match status" value="1"/>
</dbReference>
<dbReference type="EC" id="2.7.11.1" evidence="5 20"/>
<comment type="subunit">
    <text evidence="4">Associates with DNA double-strand breaks.</text>
</comment>
<dbReference type="SMART" id="SM00146">
    <property type="entry name" value="PI3Kc"/>
    <property type="match status" value="1"/>
</dbReference>
<dbReference type="SUPFAM" id="SSF48371">
    <property type="entry name" value="ARM repeat"/>
    <property type="match status" value="1"/>
</dbReference>
<comment type="function">
    <text evidence="17 20">Serine/threonine protein kinase which activates checkpoint signaling upon genotoxic stresses such as ionizing radiation (IR), ultraviolet light (UV), or DNA replication stalling, thereby acting as a DNA damage sensor. Recognizes the substrate consensus sequence [ST]-Q. Phosphorylates histone H2A to form H2AS128ph (gamma-H2A) at sites of DNA damage, involved in the regulation of DNA damage response mechanism. Required for the control of telomere length and genome stability.</text>
</comment>
<dbReference type="FunFam" id="3.30.1010.10:FF:000019">
    <property type="entry name" value="Serine/threonine-protein kinase Tel1"/>
    <property type="match status" value="1"/>
</dbReference>
<evidence type="ECO:0000256" key="8">
    <source>
        <dbReference type="ARBA" id="ARBA00022527"/>
    </source>
</evidence>
<keyword evidence="10 20" id="KW-0547">Nucleotide-binding</keyword>
<dbReference type="SMART" id="SM01342">
    <property type="entry name" value="TAN"/>
    <property type="match status" value="1"/>
</dbReference>
<comment type="catalytic activity">
    <reaction evidence="19">
        <text>L-seryl-[protein] + ATP = O-phospho-L-seryl-[protein] + ADP + H(+)</text>
        <dbReference type="Rhea" id="RHEA:17989"/>
        <dbReference type="Rhea" id="RHEA-COMP:9863"/>
        <dbReference type="Rhea" id="RHEA-COMP:11604"/>
        <dbReference type="ChEBI" id="CHEBI:15378"/>
        <dbReference type="ChEBI" id="CHEBI:29999"/>
        <dbReference type="ChEBI" id="CHEBI:30616"/>
        <dbReference type="ChEBI" id="CHEBI:83421"/>
        <dbReference type="ChEBI" id="CHEBI:456216"/>
        <dbReference type="EC" id="2.7.11.1"/>
    </reaction>
</comment>
<dbReference type="PROSITE" id="PS00915">
    <property type="entry name" value="PI3_4_KINASE_1"/>
    <property type="match status" value="1"/>
</dbReference>
<protein>
    <recommendedName>
        <fullName evidence="6 20">Serine/threonine-protein kinase Tel1</fullName>
        <ecNumber evidence="5 20">2.7.11.1</ecNumber>
    </recommendedName>
</protein>
<evidence type="ECO:0000256" key="7">
    <source>
        <dbReference type="ARBA" id="ARBA00022454"/>
    </source>
</evidence>
<dbReference type="InterPro" id="IPR016024">
    <property type="entry name" value="ARM-type_fold"/>
</dbReference>
<comment type="subcellular location">
    <subcellularLocation>
        <location evidence="2 20">Chromosome</location>
        <location evidence="2 20">Telomere</location>
    </subcellularLocation>
    <subcellularLocation>
        <location evidence="1 20">Nucleus</location>
    </subcellularLocation>
</comment>
<dbReference type="Pfam" id="PF00454">
    <property type="entry name" value="PI3_PI4_kinase"/>
    <property type="match status" value="1"/>
</dbReference>
<dbReference type="GO" id="GO:0005524">
    <property type="term" value="F:ATP binding"/>
    <property type="evidence" value="ECO:0007669"/>
    <property type="project" value="UniProtKB-KW"/>
</dbReference>
<feature type="compositionally biased region" description="Polar residues" evidence="21">
    <location>
        <begin position="860"/>
        <end position="871"/>
    </location>
</feature>
<dbReference type="Gene3D" id="1.10.1070.11">
    <property type="entry name" value="Phosphatidylinositol 3-/4-kinase, catalytic domain"/>
    <property type="match status" value="1"/>
</dbReference>
<feature type="region of interest" description="Disordered" evidence="21">
    <location>
        <begin position="858"/>
        <end position="878"/>
    </location>
</feature>
<evidence type="ECO:0000256" key="12">
    <source>
        <dbReference type="ARBA" id="ARBA00022777"/>
    </source>
</evidence>
<organism evidence="25 26">
    <name type="scientific">Delitschia confertaspora ATCC 74209</name>
    <dbReference type="NCBI Taxonomy" id="1513339"/>
    <lineage>
        <taxon>Eukaryota</taxon>
        <taxon>Fungi</taxon>
        <taxon>Dikarya</taxon>
        <taxon>Ascomycota</taxon>
        <taxon>Pezizomycotina</taxon>
        <taxon>Dothideomycetes</taxon>
        <taxon>Pleosporomycetidae</taxon>
        <taxon>Pleosporales</taxon>
        <taxon>Delitschiaceae</taxon>
        <taxon>Delitschia</taxon>
    </lineage>
</organism>
<feature type="region of interest" description="Disordered" evidence="21">
    <location>
        <begin position="2863"/>
        <end position="2887"/>
    </location>
</feature>
<dbReference type="PROSITE" id="PS00916">
    <property type="entry name" value="PI3_4_KINASE_2"/>
    <property type="match status" value="1"/>
</dbReference>
<evidence type="ECO:0000259" key="24">
    <source>
        <dbReference type="PROSITE" id="PS51190"/>
    </source>
</evidence>
<keyword evidence="7 20" id="KW-0158">Chromosome</keyword>
<dbReference type="InterPro" id="IPR036940">
    <property type="entry name" value="PI3/4_kinase_cat_sf"/>
</dbReference>
<proteinExistence type="inferred from homology"/>
<evidence type="ECO:0000313" key="26">
    <source>
        <dbReference type="Proteomes" id="UP000799536"/>
    </source>
</evidence>
<dbReference type="PROSITE" id="PS51190">
    <property type="entry name" value="FATC"/>
    <property type="match status" value="1"/>
</dbReference>
<dbReference type="SUPFAM" id="SSF56112">
    <property type="entry name" value="Protein kinase-like (PK-like)"/>
    <property type="match status" value="1"/>
</dbReference>